<comment type="subcellular location">
    <subcellularLocation>
        <location evidence="13 14">Cytoplasm</location>
    </subcellularLocation>
</comment>
<dbReference type="PANTHER" id="PTHR23135">
    <property type="entry name" value="MUR LIGASE FAMILY MEMBER"/>
    <property type="match status" value="1"/>
</dbReference>
<dbReference type="SUPFAM" id="SSF63418">
    <property type="entry name" value="MurE/MurF N-terminal domain"/>
    <property type="match status" value="1"/>
</dbReference>
<dbReference type="EMBL" id="JAHHGM010000002">
    <property type="protein sequence ID" value="MBT2987783.1"/>
    <property type="molecule type" value="Genomic_DNA"/>
</dbReference>
<keyword evidence="13" id="KW-0460">Magnesium</keyword>
<keyword evidence="2 13" id="KW-0132">Cell division</keyword>
<keyword evidence="13 18" id="KW-0436">Ligase</keyword>
<proteinExistence type="inferred from homology"/>
<dbReference type="Pfam" id="PF01225">
    <property type="entry name" value="Mur_ligase"/>
    <property type="match status" value="1"/>
</dbReference>
<comment type="catalytic activity">
    <reaction evidence="7 13">
        <text>UDP-N-acetyl-alpha-D-muramoyl-L-alanyl-D-glutamate + meso-2,6-diaminopimelate + ATP = UDP-N-acetyl-alpha-D-muramoyl-L-alanyl-gamma-D-glutamyl-meso-2,6-diaminopimelate + ADP + phosphate + H(+)</text>
        <dbReference type="Rhea" id="RHEA:23676"/>
        <dbReference type="ChEBI" id="CHEBI:15378"/>
        <dbReference type="ChEBI" id="CHEBI:30616"/>
        <dbReference type="ChEBI" id="CHEBI:43474"/>
        <dbReference type="ChEBI" id="CHEBI:57791"/>
        <dbReference type="ChEBI" id="CHEBI:83900"/>
        <dbReference type="ChEBI" id="CHEBI:83905"/>
        <dbReference type="ChEBI" id="CHEBI:456216"/>
        <dbReference type="EC" id="6.3.2.13"/>
    </reaction>
</comment>
<keyword evidence="4 13" id="KW-0573">Peptidoglycan synthesis</keyword>
<dbReference type="Pfam" id="PF02875">
    <property type="entry name" value="Mur_ligase_C"/>
    <property type="match status" value="1"/>
</dbReference>
<evidence type="ECO:0000256" key="11">
    <source>
        <dbReference type="ARBA" id="ARBA00076158"/>
    </source>
</evidence>
<dbReference type="InterPro" id="IPR000713">
    <property type="entry name" value="Mur_ligase_N"/>
</dbReference>
<evidence type="ECO:0000259" key="15">
    <source>
        <dbReference type="Pfam" id="PF01225"/>
    </source>
</evidence>
<feature type="domain" description="Mur ligase C-terminal" evidence="16">
    <location>
        <begin position="354"/>
        <end position="480"/>
    </location>
</feature>
<dbReference type="HAMAP" id="MF_00208">
    <property type="entry name" value="MurE"/>
    <property type="match status" value="1"/>
</dbReference>
<feature type="domain" description="Mur ligase N-terminal catalytic" evidence="15">
    <location>
        <begin position="31"/>
        <end position="78"/>
    </location>
</feature>
<evidence type="ECO:0000256" key="7">
    <source>
        <dbReference type="ARBA" id="ARBA00050251"/>
    </source>
</evidence>
<dbReference type="GO" id="GO:0000287">
    <property type="term" value="F:magnesium ion binding"/>
    <property type="evidence" value="ECO:0007669"/>
    <property type="project" value="UniProtKB-UniRule"/>
</dbReference>
<organism evidence="18 19">
    <name type="scientific">Candidatus Thiodiazotropha taylori</name>
    <dbReference type="NCBI Taxonomy" id="2792791"/>
    <lineage>
        <taxon>Bacteria</taxon>
        <taxon>Pseudomonadati</taxon>
        <taxon>Pseudomonadota</taxon>
        <taxon>Gammaproteobacteria</taxon>
        <taxon>Chromatiales</taxon>
        <taxon>Sedimenticolaceae</taxon>
        <taxon>Candidatus Thiodiazotropha</taxon>
    </lineage>
</organism>
<evidence type="ECO:0000256" key="4">
    <source>
        <dbReference type="ARBA" id="ARBA00022984"/>
    </source>
</evidence>
<evidence type="ECO:0000259" key="17">
    <source>
        <dbReference type="Pfam" id="PF08245"/>
    </source>
</evidence>
<dbReference type="Proteomes" id="UP000770889">
    <property type="component" value="Unassembled WGS sequence"/>
</dbReference>
<feature type="binding site" evidence="13">
    <location>
        <begin position="427"/>
        <end position="430"/>
    </location>
    <ligand>
        <name>meso-2,6-diaminopimelate</name>
        <dbReference type="ChEBI" id="CHEBI:57791"/>
    </ligand>
</feature>
<evidence type="ECO:0000256" key="9">
    <source>
        <dbReference type="ARBA" id="ARBA00072883"/>
    </source>
</evidence>
<feature type="binding site" evidence="13">
    <location>
        <begin position="167"/>
        <end position="168"/>
    </location>
    <ligand>
        <name>UDP-N-acetyl-alpha-D-muramoyl-L-alanyl-D-glutamate</name>
        <dbReference type="ChEBI" id="CHEBI:83900"/>
    </ligand>
</feature>
<evidence type="ECO:0000256" key="12">
    <source>
        <dbReference type="ARBA" id="ARBA00081560"/>
    </source>
</evidence>
<evidence type="ECO:0000256" key="6">
    <source>
        <dbReference type="ARBA" id="ARBA00023316"/>
    </source>
</evidence>
<evidence type="ECO:0000256" key="1">
    <source>
        <dbReference type="ARBA" id="ARBA00005898"/>
    </source>
</evidence>
<keyword evidence="5 13" id="KW-0131">Cell cycle</keyword>
<dbReference type="GO" id="GO:0071555">
    <property type="term" value="P:cell wall organization"/>
    <property type="evidence" value="ECO:0007669"/>
    <property type="project" value="UniProtKB-KW"/>
</dbReference>
<evidence type="ECO:0000256" key="5">
    <source>
        <dbReference type="ARBA" id="ARBA00023306"/>
    </source>
</evidence>
<dbReference type="GO" id="GO:0009252">
    <property type="term" value="P:peptidoglycan biosynthetic process"/>
    <property type="evidence" value="ECO:0007669"/>
    <property type="project" value="UniProtKB-UniRule"/>
</dbReference>
<comment type="caution">
    <text evidence="18">The sequence shown here is derived from an EMBL/GenBank/DDBJ whole genome shotgun (WGS) entry which is preliminary data.</text>
</comment>
<feature type="short sequence motif" description="Meso-diaminopimelate recognition motif" evidence="13">
    <location>
        <begin position="427"/>
        <end position="430"/>
    </location>
</feature>
<evidence type="ECO:0000256" key="14">
    <source>
        <dbReference type="RuleBase" id="RU004135"/>
    </source>
</evidence>
<dbReference type="Gene3D" id="3.40.1390.10">
    <property type="entry name" value="MurE/MurF, N-terminal domain"/>
    <property type="match status" value="1"/>
</dbReference>
<dbReference type="GO" id="GO:0005737">
    <property type="term" value="C:cytoplasm"/>
    <property type="evidence" value="ECO:0007669"/>
    <property type="project" value="UniProtKB-SubCell"/>
</dbReference>
<accession>A0A944QRH5</accession>
<dbReference type="InterPro" id="IPR035911">
    <property type="entry name" value="MurE/MurF_N"/>
</dbReference>
<feature type="modified residue" description="N6-carboxylysine" evidence="13">
    <location>
        <position position="234"/>
    </location>
</feature>
<feature type="domain" description="Mur ligase central" evidence="17">
    <location>
        <begin position="124"/>
        <end position="331"/>
    </location>
</feature>
<comment type="caution">
    <text evidence="13">Lacks conserved residue(s) required for the propagation of feature annotation.</text>
</comment>
<dbReference type="Gene3D" id="3.90.190.20">
    <property type="entry name" value="Mur ligase, C-terminal domain"/>
    <property type="match status" value="1"/>
</dbReference>
<reference evidence="18 19" key="1">
    <citation type="submission" date="2021-05" db="EMBL/GenBank/DDBJ databases">
        <title>Genetic and Functional Diversity in Clade A Lucinid endosymbionts from the Bahamas.</title>
        <authorList>
            <person name="Giani N.M."/>
            <person name="Engel A.S."/>
            <person name="Campbell B.J."/>
        </authorList>
    </citation>
    <scope>NUCLEOTIDE SEQUENCE [LARGE SCALE GENOMIC DNA]</scope>
    <source>
        <strain evidence="18">LUC16012Gg_MoonRockCtena</strain>
    </source>
</reference>
<evidence type="ECO:0000313" key="19">
    <source>
        <dbReference type="Proteomes" id="UP000770889"/>
    </source>
</evidence>
<feature type="binding site" evidence="13">
    <location>
        <begin position="126"/>
        <end position="132"/>
    </location>
    <ligand>
        <name>ATP</name>
        <dbReference type="ChEBI" id="CHEBI:30616"/>
    </ligand>
</feature>
<gene>
    <name evidence="13" type="primary">murE</name>
    <name evidence="18" type="ORF">KME65_02370</name>
</gene>
<name>A0A944QRH5_9GAMM</name>
<keyword evidence="13" id="KW-0067">ATP-binding</keyword>
<dbReference type="InterPro" id="IPR004101">
    <property type="entry name" value="Mur_ligase_C"/>
</dbReference>
<feature type="binding site" evidence="13">
    <location>
        <position position="200"/>
    </location>
    <ligand>
        <name>UDP-N-acetyl-alpha-D-muramoyl-L-alanyl-D-glutamate</name>
        <dbReference type="ChEBI" id="CHEBI:83900"/>
    </ligand>
</feature>
<keyword evidence="6 13" id="KW-0961">Cell wall biogenesis/degradation</keyword>
<dbReference type="InterPro" id="IPR013221">
    <property type="entry name" value="Mur_ligase_cen"/>
</dbReference>
<comment type="pathway">
    <text evidence="13 14">Cell wall biogenesis; peptidoglycan biosynthesis.</text>
</comment>
<dbReference type="Gene3D" id="3.40.1190.10">
    <property type="entry name" value="Mur-like, catalytic domain"/>
    <property type="match status" value="1"/>
</dbReference>
<dbReference type="PANTHER" id="PTHR23135:SF4">
    <property type="entry name" value="UDP-N-ACETYLMURAMOYL-L-ALANYL-D-GLUTAMATE--2,6-DIAMINOPIMELATE LIGASE MURE HOMOLOG, CHLOROPLASTIC"/>
    <property type="match status" value="1"/>
</dbReference>
<dbReference type="EC" id="6.3.2.13" evidence="8 13"/>
<feature type="binding site" evidence="13">
    <location>
        <position position="194"/>
    </location>
    <ligand>
        <name>UDP-N-acetyl-alpha-D-muramoyl-L-alanyl-D-glutamate</name>
        <dbReference type="ChEBI" id="CHEBI:83900"/>
    </ligand>
</feature>
<feature type="binding site" evidence="13">
    <location>
        <position position="403"/>
    </location>
    <ligand>
        <name>meso-2,6-diaminopimelate</name>
        <dbReference type="ChEBI" id="CHEBI:57791"/>
    </ligand>
</feature>
<dbReference type="Pfam" id="PF08245">
    <property type="entry name" value="Mur_ligase_M"/>
    <property type="match status" value="1"/>
</dbReference>
<evidence type="ECO:0000256" key="13">
    <source>
        <dbReference type="HAMAP-Rule" id="MF_00208"/>
    </source>
</evidence>
<evidence type="ECO:0000256" key="2">
    <source>
        <dbReference type="ARBA" id="ARBA00022618"/>
    </source>
</evidence>
<evidence type="ECO:0000256" key="3">
    <source>
        <dbReference type="ARBA" id="ARBA00022960"/>
    </source>
</evidence>
<dbReference type="InterPro" id="IPR036565">
    <property type="entry name" value="Mur-like_cat_sf"/>
</dbReference>
<feature type="binding site" evidence="13">
    <location>
        <position position="202"/>
    </location>
    <ligand>
        <name>UDP-N-acetyl-alpha-D-muramoyl-L-alanyl-D-glutamate</name>
        <dbReference type="ChEBI" id="CHEBI:83900"/>
    </ligand>
</feature>
<protein>
    <recommendedName>
        <fullName evidence="9 13">UDP-N-acetylmuramoyl-L-alanyl-D-glutamate--2,6-diaminopimelate ligase</fullName>
        <ecNumber evidence="8 13">6.3.2.13</ecNumber>
    </recommendedName>
    <alternativeName>
        <fullName evidence="10 13">Meso-A2pm-adding enzyme</fullName>
    </alternativeName>
    <alternativeName>
        <fullName evidence="11 13">Meso-diaminopimelate-adding enzyme</fullName>
    </alternativeName>
    <alternativeName>
        <fullName evidence="12 13">UDP-MurNAc-L-Ala-D-Glu:meso-diaminopimelate ligase</fullName>
    </alternativeName>
    <alternativeName>
        <fullName evidence="13">UDP-MurNAc-tripeptide synthetase</fullName>
    </alternativeName>
    <alternativeName>
        <fullName evidence="13">UDP-N-acetylmuramyl-tripeptide synthetase</fullName>
    </alternativeName>
</protein>
<dbReference type="GO" id="GO:0005524">
    <property type="term" value="F:ATP binding"/>
    <property type="evidence" value="ECO:0007669"/>
    <property type="project" value="UniProtKB-UniRule"/>
</dbReference>
<feature type="binding site" evidence="13">
    <location>
        <position position="478"/>
    </location>
    <ligand>
        <name>meso-2,6-diaminopimelate</name>
        <dbReference type="ChEBI" id="CHEBI:57791"/>
    </ligand>
</feature>
<feature type="binding site" evidence="13">
    <location>
        <position position="38"/>
    </location>
    <ligand>
        <name>UDP-N-acetyl-alpha-D-muramoyl-L-alanyl-D-glutamate</name>
        <dbReference type="ChEBI" id="CHEBI:83900"/>
    </ligand>
</feature>
<comment type="function">
    <text evidence="13">Catalyzes the addition of meso-diaminopimelic acid to the nucleotide precursor UDP-N-acetylmuramoyl-L-alanyl-D-glutamate (UMAG) in the biosynthesis of bacterial cell-wall peptidoglycan.</text>
</comment>
<comment type="cofactor">
    <cofactor evidence="13">
        <name>Mg(2+)</name>
        <dbReference type="ChEBI" id="CHEBI:18420"/>
    </cofactor>
</comment>
<evidence type="ECO:0000313" key="18">
    <source>
        <dbReference type="EMBL" id="MBT2987783.1"/>
    </source>
</evidence>
<dbReference type="GO" id="GO:0051301">
    <property type="term" value="P:cell division"/>
    <property type="evidence" value="ECO:0007669"/>
    <property type="project" value="UniProtKB-KW"/>
</dbReference>
<evidence type="ECO:0000256" key="8">
    <source>
        <dbReference type="ARBA" id="ARBA00066633"/>
    </source>
</evidence>
<dbReference type="InterPro" id="IPR005761">
    <property type="entry name" value="UDP-N-AcMur-Glu-dNH2Pim_ligase"/>
</dbReference>
<dbReference type="FunFam" id="3.90.190.20:FF:000006">
    <property type="entry name" value="UDP-N-acetylmuramoyl-L-alanyl-D-glutamate--2,6-diaminopimelate ligase"/>
    <property type="match status" value="1"/>
</dbReference>
<keyword evidence="13" id="KW-0963">Cytoplasm</keyword>
<evidence type="ECO:0000256" key="10">
    <source>
        <dbReference type="ARBA" id="ARBA00075482"/>
    </source>
</evidence>
<dbReference type="NCBIfam" id="NF001126">
    <property type="entry name" value="PRK00139.1-4"/>
    <property type="match status" value="1"/>
</dbReference>
<dbReference type="InterPro" id="IPR036615">
    <property type="entry name" value="Mur_ligase_C_dom_sf"/>
</dbReference>
<keyword evidence="13" id="KW-0547">Nucleotide-binding</keyword>
<comment type="PTM">
    <text evidence="13">Carboxylation is probably crucial for Mg(2+) binding and, consequently, for the gamma-phosphate positioning of ATP.</text>
</comment>
<dbReference type="SUPFAM" id="SSF53623">
    <property type="entry name" value="MurD-like peptide ligases, catalytic domain"/>
    <property type="match status" value="1"/>
</dbReference>
<dbReference type="GO" id="GO:0008765">
    <property type="term" value="F:UDP-N-acetylmuramoylalanyl-D-glutamate-2,6-diaminopimelate ligase activity"/>
    <property type="evidence" value="ECO:0007669"/>
    <property type="project" value="UniProtKB-UniRule"/>
</dbReference>
<keyword evidence="3 13" id="KW-0133">Cell shape</keyword>
<evidence type="ECO:0000259" key="16">
    <source>
        <dbReference type="Pfam" id="PF02875"/>
    </source>
</evidence>
<dbReference type="NCBIfam" id="TIGR01085">
    <property type="entry name" value="murE"/>
    <property type="match status" value="1"/>
</dbReference>
<dbReference type="GO" id="GO:0008360">
    <property type="term" value="P:regulation of cell shape"/>
    <property type="evidence" value="ECO:0007669"/>
    <property type="project" value="UniProtKB-KW"/>
</dbReference>
<comment type="similarity">
    <text evidence="1 13">Belongs to the MurCDEF family. MurE subfamily.</text>
</comment>
<dbReference type="AlphaFoldDB" id="A0A944QRH5"/>
<dbReference type="SUPFAM" id="SSF53244">
    <property type="entry name" value="MurD-like peptide ligases, peptide-binding domain"/>
    <property type="match status" value="1"/>
</dbReference>
<sequence>MMAAEQLSRGPSLRSLLQGLVTVPANEDCEVTAVTQDSRDVTPGALFLACAGGQHHGLAFAEQAVSQGAVAIVWEMDGAEGERIAASLKLTAPLLAVPQLSRHASYIAGRFYRHPSRRMNLYGITGTNGKTSISLLLAQALGEEVPCGIVGTLGVGMPGQLHPTGYTTPDAVSLQRHLYELQQQGAGAVSMEVSSHALDQDRAAAVAFDCAIFTNLSRDHFDYHQTFENYAAAKGRLFQMPDLSSAVINLDDSFGKSLVGSLAEGVKLLGYTLKPAGDLPAGLDGWARALAIDPTPGGMRIGISTHAGEAELQSKLFGHFNVANLLAVLLVLLHRGWSMQRSVAVLSKLHTVPGRMELFGGGERPSVVVDYAHTPDALEKALQALRAHCPGSLSVVFGCGGDRDRGKRPLMGELAEGLAERVVVTDDNPRSEASSEIIQQILAGMKQPERVRIEPDRRRAIRAAIVDASAGDLVLVAGKGHEDYQLVAGKVLHFDDREEVTAALEAWPGVME</sequence>
<feature type="binding site" evidence="13">
    <location>
        <position position="482"/>
    </location>
    <ligand>
        <name>meso-2,6-diaminopimelate</name>
        <dbReference type="ChEBI" id="CHEBI:57791"/>
    </ligand>
</feature>
<dbReference type="NCBIfam" id="NF001124">
    <property type="entry name" value="PRK00139.1-2"/>
    <property type="match status" value="1"/>
</dbReference>